<evidence type="ECO:0000256" key="2">
    <source>
        <dbReference type="ARBA" id="ARBA00009347"/>
    </source>
</evidence>
<dbReference type="PIRSF" id="PIRSF016578">
    <property type="entry name" value="HsaA"/>
    <property type="match status" value="1"/>
</dbReference>
<evidence type="ECO:0000313" key="12">
    <source>
        <dbReference type="Proteomes" id="UP000593626"/>
    </source>
</evidence>
<feature type="domain" description="Acyl-CoA oxidase/dehydrogenase middle" evidence="9">
    <location>
        <begin position="122"/>
        <end position="214"/>
    </location>
</feature>
<protein>
    <submittedName>
        <fullName evidence="11">Acyl-CoA dehydrogenase</fullName>
    </submittedName>
</protein>
<accession>A0A7S8HFH2</accession>
<dbReference type="Gene3D" id="2.40.110.10">
    <property type="entry name" value="Butyryl-CoA Dehydrogenase, subunit A, domain 2"/>
    <property type="match status" value="1"/>
</dbReference>
<feature type="domain" description="Acyl-CoA dehydrogenase/oxidase N-terminal" evidence="10">
    <location>
        <begin position="6"/>
        <end position="118"/>
    </location>
</feature>
<dbReference type="PROSITE" id="PS00073">
    <property type="entry name" value="ACYL_COA_DH_2"/>
    <property type="match status" value="1"/>
</dbReference>
<dbReference type="EMBL" id="CP049742">
    <property type="protein sequence ID" value="QPC46909.1"/>
    <property type="molecule type" value="Genomic_DNA"/>
</dbReference>
<organism evidence="11 12">
    <name type="scientific">Mangrovibacillus cuniculi</name>
    <dbReference type="NCBI Taxonomy" id="2593652"/>
    <lineage>
        <taxon>Bacteria</taxon>
        <taxon>Bacillati</taxon>
        <taxon>Bacillota</taxon>
        <taxon>Bacilli</taxon>
        <taxon>Bacillales</taxon>
        <taxon>Bacillaceae</taxon>
        <taxon>Mangrovibacillus</taxon>
    </lineage>
</organism>
<keyword evidence="4 7" id="KW-0274">FAD</keyword>
<dbReference type="RefSeq" id="WP_239674448.1">
    <property type="nucleotide sequence ID" value="NZ_CP049742.1"/>
</dbReference>
<dbReference type="PANTHER" id="PTHR43884">
    <property type="entry name" value="ACYL-COA DEHYDROGENASE"/>
    <property type="match status" value="1"/>
</dbReference>
<dbReference type="GO" id="GO:0050660">
    <property type="term" value="F:flavin adenine dinucleotide binding"/>
    <property type="evidence" value="ECO:0007669"/>
    <property type="project" value="InterPro"/>
</dbReference>
<evidence type="ECO:0000256" key="7">
    <source>
        <dbReference type="RuleBase" id="RU362125"/>
    </source>
</evidence>
<evidence type="ECO:0000256" key="6">
    <source>
        <dbReference type="ARBA" id="ARBA00052546"/>
    </source>
</evidence>
<keyword evidence="3 7" id="KW-0285">Flavoprotein</keyword>
<evidence type="ECO:0000259" key="8">
    <source>
        <dbReference type="Pfam" id="PF00441"/>
    </source>
</evidence>
<dbReference type="Pfam" id="PF00441">
    <property type="entry name" value="Acyl-CoA_dh_1"/>
    <property type="match status" value="1"/>
</dbReference>
<keyword evidence="5 7" id="KW-0560">Oxidoreductase</keyword>
<comment type="cofactor">
    <cofactor evidence="1 7">
        <name>FAD</name>
        <dbReference type="ChEBI" id="CHEBI:57692"/>
    </cofactor>
</comment>
<evidence type="ECO:0000256" key="5">
    <source>
        <dbReference type="ARBA" id="ARBA00023002"/>
    </source>
</evidence>
<feature type="domain" description="Acyl-CoA dehydrogenase/oxidase C-terminal" evidence="8">
    <location>
        <begin position="226"/>
        <end position="373"/>
    </location>
</feature>
<reference evidence="11 12" key="1">
    <citation type="submission" date="2019-07" db="EMBL/GenBank/DDBJ databases">
        <title>Genome sequence of 2 isolates from Red Sea Mangroves.</title>
        <authorList>
            <person name="Sefrji F."/>
            <person name="Michoud G."/>
            <person name="Merlino G."/>
            <person name="Daffonchio D."/>
        </authorList>
    </citation>
    <scope>NUCLEOTIDE SEQUENCE [LARGE SCALE GENOMIC DNA]</scope>
    <source>
        <strain evidence="11 12">R1DC41</strain>
    </source>
</reference>
<dbReference type="Pfam" id="PF02770">
    <property type="entry name" value="Acyl-CoA_dh_M"/>
    <property type="match status" value="1"/>
</dbReference>
<gene>
    <name evidence="11" type="ORF">G8O30_08010</name>
</gene>
<keyword evidence="12" id="KW-1185">Reference proteome</keyword>
<dbReference type="InterPro" id="IPR037069">
    <property type="entry name" value="AcylCoA_DH/ox_N_sf"/>
</dbReference>
<dbReference type="AlphaFoldDB" id="A0A7S8HFH2"/>
<dbReference type="PANTHER" id="PTHR43884:SF12">
    <property type="entry name" value="ISOVALERYL-COA DEHYDROGENASE, MITOCHONDRIAL-RELATED"/>
    <property type="match status" value="1"/>
</dbReference>
<dbReference type="InterPro" id="IPR006091">
    <property type="entry name" value="Acyl-CoA_Oxase/DH_mid-dom"/>
</dbReference>
<dbReference type="FunFam" id="1.20.140.10:FF:000004">
    <property type="entry name" value="Acyl-CoA dehydrogenase FadE25"/>
    <property type="match status" value="1"/>
</dbReference>
<dbReference type="InterPro" id="IPR009100">
    <property type="entry name" value="AcylCoA_DH/oxidase_NM_dom_sf"/>
</dbReference>
<dbReference type="InterPro" id="IPR013786">
    <property type="entry name" value="AcylCoA_DH/ox_N"/>
</dbReference>
<evidence type="ECO:0000256" key="3">
    <source>
        <dbReference type="ARBA" id="ARBA00022630"/>
    </source>
</evidence>
<dbReference type="Gene3D" id="1.20.140.10">
    <property type="entry name" value="Butyryl-CoA Dehydrogenase, subunit A, domain 3"/>
    <property type="match status" value="1"/>
</dbReference>
<dbReference type="InterPro" id="IPR006089">
    <property type="entry name" value="Acyl-CoA_DH_CS"/>
</dbReference>
<evidence type="ECO:0000313" key="11">
    <source>
        <dbReference type="EMBL" id="QPC46909.1"/>
    </source>
</evidence>
<dbReference type="Gene3D" id="1.10.540.10">
    <property type="entry name" value="Acyl-CoA dehydrogenase/oxidase, N-terminal domain"/>
    <property type="match status" value="1"/>
</dbReference>
<evidence type="ECO:0000259" key="10">
    <source>
        <dbReference type="Pfam" id="PF02771"/>
    </source>
</evidence>
<dbReference type="GO" id="GO:0003995">
    <property type="term" value="F:acyl-CoA dehydrogenase activity"/>
    <property type="evidence" value="ECO:0007669"/>
    <property type="project" value="InterPro"/>
</dbReference>
<dbReference type="SUPFAM" id="SSF47203">
    <property type="entry name" value="Acyl-CoA dehydrogenase C-terminal domain-like"/>
    <property type="match status" value="1"/>
</dbReference>
<dbReference type="Pfam" id="PF02771">
    <property type="entry name" value="Acyl-CoA_dh_N"/>
    <property type="match status" value="1"/>
</dbReference>
<evidence type="ECO:0000259" key="9">
    <source>
        <dbReference type="Pfam" id="PF02770"/>
    </source>
</evidence>
<dbReference type="FunFam" id="2.40.110.10:FF:000002">
    <property type="entry name" value="Acyl-CoA dehydrogenase fadE12"/>
    <property type="match status" value="1"/>
</dbReference>
<dbReference type="FunFam" id="1.10.540.10:FF:000002">
    <property type="entry name" value="Acyl-CoA dehydrogenase FadE19"/>
    <property type="match status" value="1"/>
</dbReference>
<sequence>MNFELTKEQQMIQEMIRQFVQEKVAPTAVDRDRSGEFPQSLFRSLGELGLLGLPFAEEYGGSDADTTSFAIVVEELATACGSTALGYSAHVSLGAAPIAAFGTEIQKEKFLMPLCRGESLGAFGLTEPGAGSDAGATKTTAVWNNGEFSITGSKCYITNASFAKFITITAKIEGEEGISAFIIPTNAKGVTITTPYEKLGLHSSNTTEIYLEDVRVGEDALLGKRGEGFKQFLHTLDGGRIGIAALGVGLAEGAFRRALDYAKQRTQFGTSIGSFQAIKFKLADMAMQIEVARTMVYKAAWLKDQGRPYKREAAMAKLYASEMSVDVCDEAIQIHGGNGYMKEYEVERMWRDAKLLEIGEGTSEVQRMVIARSYGL</sequence>
<evidence type="ECO:0000256" key="4">
    <source>
        <dbReference type="ARBA" id="ARBA00022827"/>
    </source>
</evidence>
<proteinExistence type="inferred from homology"/>
<dbReference type="InterPro" id="IPR009075">
    <property type="entry name" value="AcylCo_DH/oxidase_C"/>
</dbReference>
<dbReference type="KEGG" id="mcui:G8O30_08010"/>
<comment type="catalytic activity">
    <reaction evidence="6">
        <text>a 2,3-saturated acyl-CoA + A = a 2,3-dehydroacyl-CoA + AH2</text>
        <dbReference type="Rhea" id="RHEA:48608"/>
        <dbReference type="ChEBI" id="CHEBI:13193"/>
        <dbReference type="ChEBI" id="CHEBI:17499"/>
        <dbReference type="ChEBI" id="CHEBI:60015"/>
        <dbReference type="ChEBI" id="CHEBI:65111"/>
    </reaction>
</comment>
<name>A0A7S8HFH2_9BACI</name>
<dbReference type="Proteomes" id="UP000593626">
    <property type="component" value="Chromosome"/>
</dbReference>
<dbReference type="PROSITE" id="PS00072">
    <property type="entry name" value="ACYL_COA_DH_1"/>
    <property type="match status" value="1"/>
</dbReference>
<dbReference type="SUPFAM" id="SSF56645">
    <property type="entry name" value="Acyl-CoA dehydrogenase NM domain-like"/>
    <property type="match status" value="1"/>
</dbReference>
<comment type="similarity">
    <text evidence="2 7">Belongs to the acyl-CoA dehydrogenase family.</text>
</comment>
<dbReference type="InterPro" id="IPR036250">
    <property type="entry name" value="AcylCo_DH-like_C"/>
</dbReference>
<dbReference type="InterPro" id="IPR046373">
    <property type="entry name" value="Acyl-CoA_Oxase/DH_mid-dom_sf"/>
</dbReference>
<evidence type="ECO:0000256" key="1">
    <source>
        <dbReference type="ARBA" id="ARBA00001974"/>
    </source>
</evidence>